<keyword evidence="11 20" id="KW-0547">Nucleotide-binding</keyword>
<keyword evidence="9" id="KW-0732">Signal</keyword>
<dbReference type="InterPro" id="IPR051716">
    <property type="entry name" value="Plant_RL_S/T_kinase"/>
</dbReference>
<evidence type="ECO:0000313" key="24">
    <source>
        <dbReference type="Proteomes" id="UP000238479"/>
    </source>
</evidence>
<dbReference type="PANTHER" id="PTHR48053">
    <property type="entry name" value="LEUCINE RICH REPEAT FAMILY PROTEIN, EXPRESSED"/>
    <property type="match status" value="1"/>
</dbReference>
<sequence length="837" mass="90920">MPNIKLPISQPNTTHIYLGLFSPKKKLKMGGVSVMKLVLIYSLVLNSVSIFCCRSMQLNHPRLEGNETDRLALLAIKAQIQHDPNRVTSSWNETLHFCLWHGVTCSRRHRQRVTKLELGPLALVGSISPHIGNLSFLRELNLKNNSFTHQIPPQIGHLHRLQVLHLHNNSFTGTIPANISNCFKLLSLFLSRNNLVGKIPPKLSSLSKLQNFTVQFNNLTGEIPPSLGNLSSLEAFSTLSNNLEGSIPSSLCQLRKLTIFSIAKNRLSGIIPSCMYNLSGIIQFEVSVNQIQGSLPPNLSNGFPNLQIFSIFQNQFTGAIPWSISNATNLVSFLCSSNKLTGQVPNFRNLHNLMVVGFYDNNLGSGKNGDLSFVSELINATQLSRLSFDNNNFGGTLPTSVFNLSANLLGLSLGGNHLQGSIPPGLGNLVNLLALSMEANNFTGSIPTDIGKASRLVEIYLHGNKLSGSIPSSLGNLTKLNILYLQGNNLNGSIPSILGECHELIELDLSQNNLEQRIPQQLLIGLLFLSISLNLSTNHFTGSLPVEIGKLKNLAALDVSDNMLSGQLPSSLGSCESLDVLHLQGNFLEGLIPSSMKELRGIRDLDLSLNNLSGDVPQFFEGFGSLVNLNLSFNQFSGAVPTGGVFKTASATSVVGNARLCGGIANLRLPVCKSNGGGLSRRMKVMISLVSGFTLFGLTIVLSFFFLRKKRKETKLSTLGNPVLQVSYATLLKATDGFSSANLIGVGAFGSVYKGILADDRVVVAVKVLNMLHRGASKSFMAECEALRNIRHRNLIKILTACSSIDSEAMISWLLFTSSWTTGAWRSGCIHQLDLER</sequence>
<dbReference type="Pfam" id="PF07714">
    <property type="entry name" value="PK_Tyr_Ser-Thr"/>
    <property type="match status" value="1"/>
</dbReference>
<dbReference type="Gene3D" id="3.30.200.20">
    <property type="entry name" value="Phosphorylase Kinase, domain 1"/>
    <property type="match status" value="1"/>
</dbReference>
<evidence type="ECO:0000256" key="10">
    <source>
        <dbReference type="ARBA" id="ARBA00022737"/>
    </source>
</evidence>
<evidence type="ECO:0000256" key="20">
    <source>
        <dbReference type="PROSITE-ProRule" id="PRU10141"/>
    </source>
</evidence>
<evidence type="ECO:0000256" key="2">
    <source>
        <dbReference type="ARBA" id="ARBA00004479"/>
    </source>
</evidence>
<dbReference type="GO" id="GO:0004674">
    <property type="term" value="F:protein serine/threonine kinase activity"/>
    <property type="evidence" value="ECO:0007669"/>
    <property type="project" value="UniProtKB-KW"/>
</dbReference>
<feature type="domain" description="Protein kinase" evidence="22">
    <location>
        <begin position="738"/>
        <end position="837"/>
    </location>
</feature>
<dbReference type="SMART" id="SM00369">
    <property type="entry name" value="LRR_TYP"/>
    <property type="match status" value="8"/>
</dbReference>
<feature type="transmembrane region" description="Helical" evidence="21">
    <location>
        <begin position="685"/>
        <end position="707"/>
    </location>
</feature>
<evidence type="ECO:0000256" key="14">
    <source>
        <dbReference type="ARBA" id="ARBA00022989"/>
    </source>
</evidence>
<dbReference type="Pfam" id="PF23598">
    <property type="entry name" value="LRR_14"/>
    <property type="match status" value="1"/>
</dbReference>
<comment type="caution">
    <text evidence="23">The sequence shown here is derived from an EMBL/GenBank/DDBJ whole genome shotgun (WGS) entry which is preliminary data.</text>
</comment>
<evidence type="ECO:0000256" key="11">
    <source>
        <dbReference type="ARBA" id="ARBA00022741"/>
    </source>
</evidence>
<keyword evidence="14 21" id="KW-1133">Transmembrane helix</keyword>
<keyword evidence="4" id="KW-1003">Cell membrane</keyword>
<dbReference type="GO" id="GO:0005886">
    <property type="term" value="C:plasma membrane"/>
    <property type="evidence" value="ECO:0007669"/>
    <property type="project" value="UniProtKB-SubCell"/>
</dbReference>
<feature type="binding site" evidence="20">
    <location>
        <position position="767"/>
    </location>
    <ligand>
        <name>ATP</name>
        <dbReference type="ChEBI" id="CHEBI:30616"/>
    </ligand>
</feature>
<evidence type="ECO:0000256" key="19">
    <source>
        <dbReference type="ARBA" id="ARBA00048679"/>
    </source>
</evidence>
<dbReference type="SUPFAM" id="SSF52058">
    <property type="entry name" value="L domain-like"/>
    <property type="match status" value="2"/>
</dbReference>
<keyword evidence="16" id="KW-0675">Receptor</keyword>
<evidence type="ECO:0000313" key="23">
    <source>
        <dbReference type="EMBL" id="PRQ18846.1"/>
    </source>
</evidence>
<keyword evidence="13 20" id="KW-0067">ATP-binding</keyword>
<accession>A0A2P6PA88</accession>
<dbReference type="PROSITE" id="PS50011">
    <property type="entry name" value="PROTEIN_KINASE_DOM"/>
    <property type="match status" value="1"/>
</dbReference>
<comment type="catalytic activity">
    <reaction evidence="19">
        <text>L-seryl-[protein] + ATP = O-phospho-L-seryl-[protein] + ADP + H(+)</text>
        <dbReference type="Rhea" id="RHEA:17989"/>
        <dbReference type="Rhea" id="RHEA-COMP:9863"/>
        <dbReference type="Rhea" id="RHEA-COMP:11604"/>
        <dbReference type="ChEBI" id="CHEBI:15378"/>
        <dbReference type="ChEBI" id="CHEBI:29999"/>
        <dbReference type="ChEBI" id="CHEBI:30616"/>
        <dbReference type="ChEBI" id="CHEBI:83421"/>
        <dbReference type="ChEBI" id="CHEBI:456216"/>
        <dbReference type="EC" id="2.7.11.1"/>
    </reaction>
</comment>
<dbReference type="AlphaFoldDB" id="A0A2P6PA88"/>
<protein>
    <recommendedName>
        <fullName evidence="3">non-specific serine/threonine protein kinase</fullName>
        <ecNumber evidence="3">2.7.11.1</ecNumber>
    </recommendedName>
</protein>
<evidence type="ECO:0000256" key="16">
    <source>
        <dbReference type="ARBA" id="ARBA00023170"/>
    </source>
</evidence>
<keyword evidence="15 21" id="KW-0472">Membrane</keyword>
<keyword evidence="24" id="KW-1185">Reference proteome</keyword>
<evidence type="ECO:0000256" key="13">
    <source>
        <dbReference type="ARBA" id="ARBA00022840"/>
    </source>
</evidence>
<evidence type="ECO:0000256" key="18">
    <source>
        <dbReference type="ARBA" id="ARBA00047899"/>
    </source>
</evidence>
<dbReference type="InterPro" id="IPR011009">
    <property type="entry name" value="Kinase-like_dom_sf"/>
</dbReference>
<keyword evidence="6" id="KW-0433">Leucine-rich repeat</keyword>
<dbReference type="GO" id="GO:0005524">
    <property type="term" value="F:ATP binding"/>
    <property type="evidence" value="ECO:0007669"/>
    <property type="project" value="UniProtKB-UniRule"/>
</dbReference>
<keyword evidence="5" id="KW-0723">Serine/threonine-protein kinase</keyword>
<dbReference type="InterPro" id="IPR001611">
    <property type="entry name" value="Leu-rich_rpt"/>
</dbReference>
<organism evidence="23 24">
    <name type="scientific">Rosa chinensis</name>
    <name type="common">China rose</name>
    <dbReference type="NCBI Taxonomy" id="74649"/>
    <lineage>
        <taxon>Eukaryota</taxon>
        <taxon>Viridiplantae</taxon>
        <taxon>Streptophyta</taxon>
        <taxon>Embryophyta</taxon>
        <taxon>Tracheophyta</taxon>
        <taxon>Spermatophyta</taxon>
        <taxon>Magnoliopsida</taxon>
        <taxon>eudicotyledons</taxon>
        <taxon>Gunneridae</taxon>
        <taxon>Pentapetalae</taxon>
        <taxon>rosids</taxon>
        <taxon>fabids</taxon>
        <taxon>Rosales</taxon>
        <taxon>Rosaceae</taxon>
        <taxon>Rosoideae</taxon>
        <taxon>Rosoideae incertae sedis</taxon>
        <taxon>Rosa</taxon>
    </lineage>
</organism>
<keyword evidence="12" id="KW-0418">Kinase</keyword>
<dbReference type="PANTHER" id="PTHR48053:SF37">
    <property type="entry name" value="LEUCINE-RICH REPEAT PROTEIN KINASE FAMILY PROTEIN"/>
    <property type="match status" value="1"/>
</dbReference>
<dbReference type="InterPro" id="IPR013210">
    <property type="entry name" value="LRR_N_plant-typ"/>
</dbReference>
<evidence type="ECO:0000256" key="12">
    <source>
        <dbReference type="ARBA" id="ARBA00022777"/>
    </source>
</evidence>
<evidence type="ECO:0000256" key="5">
    <source>
        <dbReference type="ARBA" id="ARBA00022527"/>
    </source>
</evidence>
<dbReference type="InterPro" id="IPR001245">
    <property type="entry name" value="Ser-Thr/Tyr_kinase_cat_dom"/>
</dbReference>
<dbReference type="InterPro" id="IPR032675">
    <property type="entry name" value="LRR_dom_sf"/>
</dbReference>
<dbReference type="InterPro" id="IPR017441">
    <property type="entry name" value="Protein_kinase_ATP_BS"/>
</dbReference>
<evidence type="ECO:0000256" key="1">
    <source>
        <dbReference type="ARBA" id="ARBA00004162"/>
    </source>
</evidence>
<dbReference type="FunFam" id="3.80.10.10:FF:000095">
    <property type="entry name" value="LRR receptor-like serine/threonine-protein kinase GSO1"/>
    <property type="match status" value="1"/>
</dbReference>
<evidence type="ECO:0000256" key="8">
    <source>
        <dbReference type="ARBA" id="ARBA00022692"/>
    </source>
</evidence>
<dbReference type="Pfam" id="PF08263">
    <property type="entry name" value="LRRNT_2"/>
    <property type="match status" value="1"/>
</dbReference>
<evidence type="ECO:0000256" key="4">
    <source>
        <dbReference type="ARBA" id="ARBA00022475"/>
    </source>
</evidence>
<dbReference type="PROSITE" id="PS00107">
    <property type="entry name" value="PROTEIN_KINASE_ATP"/>
    <property type="match status" value="1"/>
</dbReference>
<dbReference type="SUPFAM" id="SSF56112">
    <property type="entry name" value="Protein kinase-like (PK-like)"/>
    <property type="match status" value="1"/>
</dbReference>
<dbReference type="InterPro" id="IPR000719">
    <property type="entry name" value="Prot_kinase_dom"/>
</dbReference>
<dbReference type="Proteomes" id="UP000238479">
    <property type="component" value="Chromosome 7"/>
</dbReference>
<dbReference type="EC" id="2.7.11.1" evidence="3"/>
<evidence type="ECO:0000256" key="15">
    <source>
        <dbReference type="ARBA" id="ARBA00023136"/>
    </source>
</evidence>
<dbReference type="InterPro" id="IPR055414">
    <property type="entry name" value="LRR_R13L4/SHOC2-like"/>
</dbReference>
<keyword evidence="8 21" id="KW-0812">Transmembrane</keyword>
<evidence type="ECO:0000259" key="22">
    <source>
        <dbReference type="PROSITE" id="PS50011"/>
    </source>
</evidence>
<proteinExistence type="predicted"/>
<dbReference type="InterPro" id="IPR003591">
    <property type="entry name" value="Leu-rich_rpt_typical-subtyp"/>
</dbReference>
<dbReference type="Pfam" id="PF00560">
    <property type="entry name" value="LRR_1"/>
    <property type="match status" value="4"/>
</dbReference>
<comment type="catalytic activity">
    <reaction evidence="18">
        <text>L-threonyl-[protein] + ATP = O-phospho-L-threonyl-[protein] + ADP + H(+)</text>
        <dbReference type="Rhea" id="RHEA:46608"/>
        <dbReference type="Rhea" id="RHEA-COMP:11060"/>
        <dbReference type="Rhea" id="RHEA-COMP:11605"/>
        <dbReference type="ChEBI" id="CHEBI:15378"/>
        <dbReference type="ChEBI" id="CHEBI:30013"/>
        <dbReference type="ChEBI" id="CHEBI:30616"/>
        <dbReference type="ChEBI" id="CHEBI:61977"/>
        <dbReference type="ChEBI" id="CHEBI:456216"/>
        <dbReference type="EC" id="2.7.11.1"/>
    </reaction>
</comment>
<evidence type="ECO:0000256" key="21">
    <source>
        <dbReference type="SAM" id="Phobius"/>
    </source>
</evidence>
<comment type="subcellular location">
    <subcellularLocation>
        <location evidence="1">Cell membrane</location>
        <topology evidence="1">Single-pass membrane protein</topology>
    </subcellularLocation>
    <subcellularLocation>
        <location evidence="2">Membrane</location>
        <topology evidence="2">Single-pass type I membrane protein</topology>
    </subcellularLocation>
</comment>
<keyword evidence="7 23" id="KW-0808">Transferase</keyword>
<keyword evidence="10" id="KW-0677">Repeat</keyword>
<reference evidence="23 24" key="1">
    <citation type="journal article" date="2018" name="Nat. Genet.">
        <title>The Rosa genome provides new insights in the design of modern roses.</title>
        <authorList>
            <person name="Bendahmane M."/>
        </authorList>
    </citation>
    <scope>NUCLEOTIDE SEQUENCE [LARGE SCALE GENOMIC DNA]</scope>
    <source>
        <strain evidence="24">cv. Old Blush</strain>
    </source>
</reference>
<name>A0A2P6PA88_ROSCH</name>
<dbReference type="Pfam" id="PF13855">
    <property type="entry name" value="LRR_8"/>
    <property type="match status" value="1"/>
</dbReference>
<evidence type="ECO:0000256" key="7">
    <source>
        <dbReference type="ARBA" id="ARBA00022679"/>
    </source>
</evidence>
<keyword evidence="17" id="KW-0325">Glycoprotein</keyword>
<dbReference type="OMA" id="TTHIYLG"/>
<evidence type="ECO:0000256" key="17">
    <source>
        <dbReference type="ARBA" id="ARBA00023180"/>
    </source>
</evidence>
<dbReference type="FunFam" id="3.80.10.10:FF:000288">
    <property type="entry name" value="LRR receptor-like serine/threonine-protein kinase EFR"/>
    <property type="match status" value="1"/>
</dbReference>
<dbReference type="Gene3D" id="3.80.10.10">
    <property type="entry name" value="Ribonuclease Inhibitor"/>
    <property type="match status" value="3"/>
</dbReference>
<gene>
    <name evidence="23" type="ORF">RchiOBHm_Chr7g0210591</name>
</gene>
<evidence type="ECO:0000256" key="6">
    <source>
        <dbReference type="ARBA" id="ARBA00022614"/>
    </source>
</evidence>
<dbReference type="STRING" id="74649.A0A2P6PA88"/>
<dbReference type="EMBL" id="PDCK01000045">
    <property type="protein sequence ID" value="PRQ18846.1"/>
    <property type="molecule type" value="Genomic_DNA"/>
</dbReference>
<dbReference type="Gramene" id="PRQ18846">
    <property type="protein sequence ID" value="PRQ18846"/>
    <property type="gene ID" value="RchiOBHm_Chr7g0210591"/>
</dbReference>
<evidence type="ECO:0000256" key="9">
    <source>
        <dbReference type="ARBA" id="ARBA00022729"/>
    </source>
</evidence>
<dbReference type="FunFam" id="3.30.200.20:FF:000432">
    <property type="entry name" value="LRR receptor-like serine/threonine-protein kinase EFR"/>
    <property type="match status" value="1"/>
</dbReference>
<evidence type="ECO:0000256" key="3">
    <source>
        <dbReference type="ARBA" id="ARBA00012513"/>
    </source>
</evidence>